<keyword evidence="2" id="KW-0227">DNA damage</keyword>
<evidence type="ECO:0000256" key="2">
    <source>
        <dbReference type="ARBA" id="ARBA00022763"/>
    </source>
</evidence>
<evidence type="ECO:0000313" key="7">
    <source>
        <dbReference type="Proteomes" id="UP000017052"/>
    </source>
</evidence>
<evidence type="ECO:0000256" key="5">
    <source>
        <dbReference type="SAM" id="MobiDB-lite"/>
    </source>
</evidence>
<sequence length="103" mass="9731">ALLARGPGNLGRALGLDLSDNGLLLGGPDGLFGLTAPGGPAGRILVGPRIGISRAVSAPLRFWLADEPSVSGRRGGTPWGGGTGPVGGPSGGGDGPGAGARGA</sequence>
<dbReference type="InterPro" id="IPR003180">
    <property type="entry name" value="MPG"/>
</dbReference>
<gene>
    <name evidence="6" type="ORF">HMPREF0682_0034</name>
</gene>
<dbReference type="AlphaFoldDB" id="U2RYF8"/>
<evidence type="ECO:0000256" key="3">
    <source>
        <dbReference type="ARBA" id="ARBA00022801"/>
    </source>
</evidence>
<dbReference type="GO" id="GO:0006284">
    <property type="term" value="P:base-excision repair"/>
    <property type="evidence" value="ECO:0007669"/>
    <property type="project" value="InterPro"/>
</dbReference>
<dbReference type="SUPFAM" id="SSF50486">
    <property type="entry name" value="FMT C-terminal domain-like"/>
    <property type="match status" value="1"/>
</dbReference>
<keyword evidence="4" id="KW-0234">DNA repair</keyword>
<dbReference type="Proteomes" id="UP000017052">
    <property type="component" value="Unassembled WGS sequence"/>
</dbReference>
<proteinExistence type="inferred from homology"/>
<dbReference type="InterPro" id="IPR036995">
    <property type="entry name" value="MPG_sf"/>
</dbReference>
<comment type="caution">
    <text evidence="6">The sequence shown here is derived from an EMBL/GenBank/DDBJ whole genome shotgun (WGS) entry which is preliminary data.</text>
</comment>
<evidence type="ECO:0000256" key="4">
    <source>
        <dbReference type="ARBA" id="ARBA00023204"/>
    </source>
</evidence>
<feature type="compositionally biased region" description="Gly residues" evidence="5">
    <location>
        <begin position="73"/>
        <end position="103"/>
    </location>
</feature>
<keyword evidence="7" id="KW-1185">Reference proteome</keyword>
<name>U2RYF8_9ACTN</name>
<dbReference type="GO" id="GO:0003905">
    <property type="term" value="F:alkylbase DNA N-glycosylase activity"/>
    <property type="evidence" value="ECO:0007669"/>
    <property type="project" value="InterPro"/>
</dbReference>
<accession>U2RYF8</accession>
<dbReference type="Pfam" id="PF02245">
    <property type="entry name" value="Pur_DNA_glyco"/>
    <property type="match status" value="1"/>
</dbReference>
<dbReference type="Gene3D" id="3.10.300.10">
    <property type="entry name" value="Methylpurine-DNA glycosylase (MPG)"/>
    <property type="match status" value="1"/>
</dbReference>
<feature type="region of interest" description="Disordered" evidence="5">
    <location>
        <begin position="69"/>
        <end position="103"/>
    </location>
</feature>
<reference evidence="6" key="1">
    <citation type="submission" date="2013-08" db="EMBL/GenBank/DDBJ databases">
        <authorList>
            <person name="Durkin A.S."/>
            <person name="Haft D.R."/>
            <person name="McCorrison J."/>
            <person name="Torralba M."/>
            <person name="Gillis M."/>
            <person name="Haft D.H."/>
            <person name="Methe B."/>
            <person name="Sutton G."/>
            <person name="Nelson K.E."/>
        </authorList>
    </citation>
    <scope>NUCLEOTIDE SEQUENCE [LARGE SCALE GENOMIC DNA]</scope>
    <source>
        <strain evidence="6">F0233</strain>
    </source>
</reference>
<comment type="similarity">
    <text evidence="1">Belongs to the DNA glycosylase MPG family.</text>
</comment>
<organism evidence="6 7">
    <name type="scientific">Propionibacterium acidifaciens F0233</name>
    <dbReference type="NCBI Taxonomy" id="553198"/>
    <lineage>
        <taxon>Bacteria</taxon>
        <taxon>Bacillati</taxon>
        <taxon>Actinomycetota</taxon>
        <taxon>Actinomycetes</taxon>
        <taxon>Propionibacteriales</taxon>
        <taxon>Propionibacteriaceae</taxon>
        <taxon>Propionibacterium</taxon>
    </lineage>
</organism>
<protein>
    <submittedName>
        <fullName evidence="6">Methylpurine-DNA glycosylase domain protein</fullName>
    </submittedName>
</protein>
<dbReference type="EMBL" id="ACVN02000134">
    <property type="protein sequence ID" value="ERK58573.1"/>
    <property type="molecule type" value="Genomic_DNA"/>
</dbReference>
<feature type="non-terminal residue" evidence="6">
    <location>
        <position position="1"/>
    </location>
</feature>
<evidence type="ECO:0000313" key="6">
    <source>
        <dbReference type="EMBL" id="ERK58573.1"/>
    </source>
</evidence>
<dbReference type="InterPro" id="IPR011034">
    <property type="entry name" value="Formyl_transferase-like_C_sf"/>
</dbReference>
<dbReference type="RefSeq" id="WP_021797178.1">
    <property type="nucleotide sequence ID" value="NZ_ACVN02000134.1"/>
</dbReference>
<keyword evidence="3" id="KW-0378">Hydrolase</keyword>
<evidence type="ECO:0000256" key="1">
    <source>
        <dbReference type="ARBA" id="ARBA00009232"/>
    </source>
</evidence>
<dbReference type="GO" id="GO:0003677">
    <property type="term" value="F:DNA binding"/>
    <property type="evidence" value="ECO:0007669"/>
    <property type="project" value="InterPro"/>
</dbReference>